<keyword evidence="6 11" id="KW-0378">Hydrolase</keyword>
<dbReference type="PANTHER" id="PTHR13832">
    <property type="entry name" value="PROTEIN PHOSPHATASE 2C"/>
    <property type="match status" value="1"/>
</dbReference>
<dbReference type="GO" id="GO:0004722">
    <property type="term" value="F:protein serine/threonine phosphatase activity"/>
    <property type="evidence" value="ECO:0007669"/>
    <property type="project" value="UniProtKB-EC"/>
</dbReference>
<dbReference type="GO" id="GO:0046872">
    <property type="term" value="F:metal ion binding"/>
    <property type="evidence" value="ECO:0007669"/>
    <property type="project" value="UniProtKB-KW"/>
</dbReference>
<dbReference type="SMART" id="SM00332">
    <property type="entry name" value="PP2Cc"/>
    <property type="match status" value="1"/>
</dbReference>
<feature type="compositionally biased region" description="Low complexity" evidence="12">
    <location>
        <begin position="459"/>
        <end position="484"/>
    </location>
</feature>
<feature type="compositionally biased region" description="Basic and acidic residues" evidence="12">
    <location>
        <begin position="500"/>
        <end position="509"/>
    </location>
</feature>
<evidence type="ECO:0000256" key="1">
    <source>
        <dbReference type="ARBA" id="ARBA00001936"/>
    </source>
</evidence>
<evidence type="ECO:0000256" key="11">
    <source>
        <dbReference type="RuleBase" id="RU003465"/>
    </source>
</evidence>
<dbReference type="PROSITE" id="PS01032">
    <property type="entry name" value="PPM_1"/>
    <property type="match status" value="1"/>
</dbReference>
<evidence type="ECO:0000256" key="9">
    <source>
        <dbReference type="ARBA" id="ARBA00048832"/>
    </source>
</evidence>
<accession>A0AAE1C0F0</accession>
<dbReference type="Pfam" id="PF00481">
    <property type="entry name" value="PP2C"/>
    <property type="match status" value="1"/>
</dbReference>
<dbReference type="Proteomes" id="UP001274830">
    <property type="component" value="Unassembled WGS sequence"/>
</dbReference>
<dbReference type="Gene3D" id="3.60.40.10">
    <property type="entry name" value="PPM-type phosphatase domain"/>
    <property type="match status" value="1"/>
</dbReference>
<dbReference type="AlphaFoldDB" id="A0AAE1C0F0"/>
<name>A0AAE1C0F0_9PEZI</name>
<feature type="domain" description="PPM-type phosphatase" evidence="13">
    <location>
        <begin position="23"/>
        <end position="307"/>
    </location>
</feature>
<evidence type="ECO:0000256" key="5">
    <source>
        <dbReference type="ARBA" id="ARBA00022723"/>
    </source>
</evidence>
<comment type="caution">
    <text evidence="14">The sequence shown here is derived from an EMBL/GenBank/DDBJ whole genome shotgun (WGS) entry which is preliminary data.</text>
</comment>
<comment type="cofactor">
    <cofactor evidence="2">
        <name>Mg(2+)</name>
        <dbReference type="ChEBI" id="CHEBI:18420"/>
    </cofactor>
</comment>
<evidence type="ECO:0000256" key="10">
    <source>
        <dbReference type="ARBA" id="ARBA00074087"/>
    </source>
</evidence>
<dbReference type="InterPro" id="IPR015655">
    <property type="entry name" value="PP2C"/>
</dbReference>
<evidence type="ECO:0000313" key="14">
    <source>
        <dbReference type="EMBL" id="KAK3673839.1"/>
    </source>
</evidence>
<keyword evidence="7 11" id="KW-0904">Protein phosphatase</keyword>
<comment type="similarity">
    <text evidence="3 11">Belongs to the PP2C family.</text>
</comment>
<evidence type="ECO:0000313" key="15">
    <source>
        <dbReference type="Proteomes" id="UP001274830"/>
    </source>
</evidence>
<dbReference type="InterPro" id="IPR036457">
    <property type="entry name" value="PPM-type-like_dom_sf"/>
</dbReference>
<evidence type="ECO:0000256" key="12">
    <source>
        <dbReference type="SAM" id="MobiDB-lite"/>
    </source>
</evidence>
<evidence type="ECO:0000256" key="7">
    <source>
        <dbReference type="ARBA" id="ARBA00022912"/>
    </source>
</evidence>
<dbReference type="CDD" id="cd00143">
    <property type="entry name" value="PP2Cc"/>
    <property type="match status" value="1"/>
</dbReference>
<dbReference type="GeneID" id="89965895"/>
<evidence type="ECO:0000259" key="13">
    <source>
        <dbReference type="PROSITE" id="PS51746"/>
    </source>
</evidence>
<comment type="cofactor">
    <cofactor evidence="1">
        <name>Mn(2+)</name>
        <dbReference type="ChEBI" id="CHEBI:29035"/>
    </cofactor>
</comment>
<proteinExistence type="inferred from homology"/>
<keyword evidence="5" id="KW-0479">Metal-binding</keyword>
<evidence type="ECO:0000256" key="4">
    <source>
        <dbReference type="ARBA" id="ARBA00013081"/>
    </source>
</evidence>
<reference evidence="14" key="1">
    <citation type="submission" date="2023-07" db="EMBL/GenBank/DDBJ databases">
        <title>Black Yeasts Isolated from many extreme environments.</title>
        <authorList>
            <person name="Coleine C."/>
            <person name="Stajich J.E."/>
            <person name="Selbmann L."/>
        </authorList>
    </citation>
    <scope>NUCLEOTIDE SEQUENCE</scope>
    <source>
        <strain evidence="14">CCFEE 5485</strain>
    </source>
</reference>
<dbReference type="InterPro" id="IPR000222">
    <property type="entry name" value="PP2C_BS"/>
</dbReference>
<dbReference type="EC" id="3.1.3.16" evidence="4"/>
<feature type="region of interest" description="Disordered" evidence="12">
    <location>
        <begin position="46"/>
        <end position="66"/>
    </location>
</feature>
<dbReference type="FunFam" id="3.60.40.10:FF:000016">
    <property type="entry name" value="Protein phosphatase 2C"/>
    <property type="match status" value="1"/>
</dbReference>
<comment type="catalytic activity">
    <reaction evidence="9">
        <text>O-phospho-L-threonyl-[protein] + H2O = L-threonyl-[protein] + phosphate</text>
        <dbReference type="Rhea" id="RHEA:47004"/>
        <dbReference type="Rhea" id="RHEA-COMP:11060"/>
        <dbReference type="Rhea" id="RHEA-COMP:11605"/>
        <dbReference type="ChEBI" id="CHEBI:15377"/>
        <dbReference type="ChEBI" id="CHEBI:30013"/>
        <dbReference type="ChEBI" id="CHEBI:43474"/>
        <dbReference type="ChEBI" id="CHEBI:61977"/>
        <dbReference type="EC" id="3.1.3.16"/>
    </reaction>
    <physiologicalReaction direction="left-to-right" evidence="9">
        <dbReference type="Rhea" id="RHEA:47005"/>
    </physiologicalReaction>
</comment>
<keyword evidence="8" id="KW-0464">Manganese</keyword>
<dbReference type="SUPFAM" id="SSF81606">
    <property type="entry name" value="PP2C-like"/>
    <property type="match status" value="1"/>
</dbReference>
<evidence type="ECO:0000256" key="6">
    <source>
        <dbReference type="ARBA" id="ARBA00022801"/>
    </source>
</evidence>
<dbReference type="RefSeq" id="XP_064691208.1">
    <property type="nucleotide sequence ID" value="XM_064841344.1"/>
</dbReference>
<sequence>MGQTLSEPVVDKHSSSGQDDRCIYGVSAMQGWRINMEDAHSTILDLKSPAEGGSSEGKAADADSKPTESDVRITYFGVYDGHGGDKVALYTGEHLHDIIAKQEAFKKKDFEQALKDGFLAIDRAILSDPKYEEEVSGCTSTVGIMTKEKIYVGNAGDSRTVLGIKGRAKPLSFDHKPQNEGEKARICAAGGFVDFGRVNGNLALSRAIGDFEFKKSADLPPEQQIVTAFPEVTVHEFGEDDEFVVFACDGIWDCQSSQAVVEFVRRGIAAKQDLEAICENMMDNCLASNSETGGVGCDNMTMVIVGLLQGKTKEQWYDMVAERVSNGDGPCAPPEYAEFRGPGRHHNFDDSPSDDYDMDMDQRTRMLGRGNGGRIILLGDGTEIHTGGPDDDGDVDMADRGEAEELEDSDLSEQVRKGQQQASSEGGKGEDGQKVEGSSSGGPAMHSVEEVKSPMSPPQGQQQQQSTSTSSTSASSGTTGGTSSEGPADEPKMSVPVDGVDNKKLHEEAAASSASK</sequence>
<evidence type="ECO:0000256" key="2">
    <source>
        <dbReference type="ARBA" id="ARBA00001946"/>
    </source>
</evidence>
<dbReference type="InterPro" id="IPR001932">
    <property type="entry name" value="PPM-type_phosphatase-like_dom"/>
</dbReference>
<protein>
    <recommendedName>
        <fullName evidence="10">Protein phosphatase 2C homolog 2</fullName>
        <ecNumber evidence="4">3.1.3.16</ecNumber>
    </recommendedName>
</protein>
<keyword evidence="15" id="KW-1185">Reference proteome</keyword>
<dbReference type="EMBL" id="JAUTXT010000023">
    <property type="protein sequence ID" value="KAK3673839.1"/>
    <property type="molecule type" value="Genomic_DNA"/>
</dbReference>
<gene>
    <name evidence="14" type="primary">PTC2</name>
    <name evidence="14" type="ORF">LTR78_006394</name>
</gene>
<dbReference type="PANTHER" id="PTHR13832:SF565">
    <property type="entry name" value="AT28366P-RELATED"/>
    <property type="match status" value="1"/>
</dbReference>
<dbReference type="PROSITE" id="PS51746">
    <property type="entry name" value="PPM_2"/>
    <property type="match status" value="1"/>
</dbReference>
<organism evidence="14 15">
    <name type="scientific">Recurvomyces mirabilis</name>
    <dbReference type="NCBI Taxonomy" id="574656"/>
    <lineage>
        <taxon>Eukaryota</taxon>
        <taxon>Fungi</taxon>
        <taxon>Dikarya</taxon>
        <taxon>Ascomycota</taxon>
        <taxon>Pezizomycotina</taxon>
        <taxon>Dothideomycetes</taxon>
        <taxon>Dothideomycetidae</taxon>
        <taxon>Mycosphaerellales</taxon>
        <taxon>Teratosphaeriaceae</taxon>
        <taxon>Recurvomyces</taxon>
    </lineage>
</organism>
<feature type="region of interest" description="Disordered" evidence="12">
    <location>
        <begin position="328"/>
        <end position="516"/>
    </location>
</feature>
<evidence type="ECO:0000256" key="3">
    <source>
        <dbReference type="ARBA" id="ARBA00006702"/>
    </source>
</evidence>
<evidence type="ECO:0000256" key="8">
    <source>
        <dbReference type="ARBA" id="ARBA00023211"/>
    </source>
</evidence>